<proteinExistence type="predicted"/>
<dbReference type="SMR" id="A0A251MUH8"/>
<sequence length="949" mass="108266">MASAGVELLIGKIGSFLESRVPLLGGVGDELEHLRSELLTMKAFLEDAERNGALSEVEETWVANVRDLSIDVEDIIDEFKYHENEQRSWDPYTRAFRQTIFLPLNLWERHRITTKLQKLIIKTIRAIPERNQPYGVDRIDGMTNSHGYDPNRVEIFGELSLFFKDDELVGIEDAKEKLVGWLLSGEPQRTVISVVGMGGSGKTTLVANTFNTQTAKFDCYAWVTVSKTYNIEDLLRVLITELFTSTREDVPQDLSNMSYTQMVEILVNYLQPKRYVIVLDDVWDINLWRQIHVAVPDGAHGSRIMLTTRREDIASFSFGAGCHVHHVQPLNENEAWDLFSRKAFSSRPDNCCPPELEPVARDLLGKCQGLPLGIVALGSLMSTKRLASEWTEFYTRLSCELSNNPLLEVVKSILLLSFNDLPYRLKLCFLYFGIFPEDYVIECDRLVRLLMAEGFVEQVAGAKPEEIAEGYVTELTCRCMVQVVKREPFGRAKAFKMHDLLRELALSISKVENFCTIYNEQKTRDDSRAPHRLSMQANYGELQPHGDMSKVRTFFIFAPKMTDSSSFQKLPSGFKLLEVLDLRHVPIVQLPDETVKFFNLKYLNLKGTKVKELPRDIGNLHNLETLDIRHSKIRSLPDGIVKLNNLRHLLMYHCNFEDLFRSYYFFDGTQVPLDICKLKSLQVLDAIELRDGLTKKLAHLTQLTRMSLTNVREADEEDLCKSIESMRLLEHLFVHTSTEDEVLHLDALPSAPSVLNALGLIGKLERVPLWFHSLQNLTALRLHWSRLTEDFLPHIKALPNLAILRLNKAYVGNQLVFHTGFPKLAELYLMDFPQLNVIVIDRGAMPALQTLVITECMGLKQLPKGIEHLTCLQNLSFVSVPNELVERICGEESLDHAKVEHISEISYHYKTELGWLGERLRSSLQWVVRPSSSSVDILTRDGLPFLPGN</sequence>
<dbReference type="InterPro" id="IPR002182">
    <property type="entry name" value="NB-ARC"/>
</dbReference>
<dbReference type="SUPFAM" id="SSF52058">
    <property type="entry name" value="L domain-like"/>
    <property type="match status" value="1"/>
</dbReference>
<keyword evidence="1" id="KW-0677">Repeat</keyword>
<keyword evidence="9" id="KW-1185">Reference proteome</keyword>
<dbReference type="InterPro" id="IPR032675">
    <property type="entry name" value="LRR_dom_sf"/>
</dbReference>
<dbReference type="Proteomes" id="UP000006882">
    <property type="component" value="Chromosome G8"/>
</dbReference>
<accession>A0A251MUH8</accession>
<dbReference type="AlphaFoldDB" id="A0A251MUH8"/>
<protein>
    <recommendedName>
        <fullName evidence="10">NB-ARC domain-containing protein</fullName>
    </recommendedName>
</protein>
<dbReference type="CDD" id="cd14798">
    <property type="entry name" value="RX-CC_like"/>
    <property type="match status" value="1"/>
</dbReference>
<evidence type="ECO:0000259" key="7">
    <source>
        <dbReference type="Pfam" id="PF23598"/>
    </source>
</evidence>
<dbReference type="InterPro" id="IPR027417">
    <property type="entry name" value="P-loop_NTPase"/>
</dbReference>
<dbReference type="OrthoDB" id="1154429at2759"/>
<dbReference type="Gene3D" id="1.10.10.10">
    <property type="entry name" value="Winged helix-like DNA-binding domain superfamily/Winged helix DNA-binding domain"/>
    <property type="match status" value="1"/>
</dbReference>
<reference evidence="8 9" key="1">
    <citation type="journal article" date="2013" name="Nat. Genet.">
        <title>The high-quality draft genome of peach (Prunus persica) identifies unique patterns of genetic diversity, domestication and genome evolution.</title>
        <authorList>
            <consortium name="International Peach Genome Initiative"/>
            <person name="Verde I."/>
            <person name="Abbott A.G."/>
            <person name="Scalabrin S."/>
            <person name="Jung S."/>
            <person name="Shu S."/>
            <person name="Marroni F."/>
            <person name="Zhebentyayeva T."/>
            <person name="Dettori M.T."/>
            <person name="Grimwood J."/>
            <person name="Cattonaro F."/>
            <person name="Zuccolo A."/>
            <person name="Rossini L."/>
            <person name="Jenkins J."/>
            <person name="Vendramin E."/>
            <person name="Meisel L.A."/>
            <person name="Decroocq V."/>
            <person name="Sosinski B."/>
            <person name="Prochnik S."/>
            <person name="Mitros T."/>
            <person name="Policriti A."/>
            <person name="Cipriani G."/>
            <person name="Dondini L."/>
            <person name="Ficklin S."/>
            <person name="Goodstein D.M."/>
            <person name="Xuan P."/>
            <person name="Del Fabbro C."/>
            <person name="Aramini V."/>
            <person name="Copetti D."/>
            <person name="Gonzalez S."/>
            <person name="Horner D.S."/>
            <person name="Falchi R."/>
            <person name="Lucas S."/>
            <person name="Mica E."/>
            <person name="Maldonado J."/>
            <person name="Lazzari B."/>
            <person name="Bielenberg D."/>
            <person name="Pirona R."/>
            <person name="Miculan M."/>
            <person name="Barakat A."/>
            <person name="Testolin R."/>
            <person name="Stella A."/>
            <person name="Tartarini S."/>
            <person name="Tonutti P."/>
            <person name="Arus P."/>
            <person name="Orellana A."/>
            <person name="Wells C."/>
            <person name="Main D."/>
            <person name="Vizzotto G."/>
            <person name="Silva H."/>
            <person name="Salamini F."/>
            <person name="Schmutz J."/>
            <person name="Morgante M."/>
            <person name="Rokhsar D.S."/>
        </authorList>
    </citation>
    <scope>NUCLEOTIDE SEQUENCE [LARGE SCALE GENOMIC DNA]</scope>
    <source>
        <strain evidence="9">cv. Nemared</strain>
    </source>
</reference>
<dbReference type="eggNOG" id="KOG4658">
    <property type="taxonomic scope" value="Eukaryota"/>
</dbReference>
<feature type="domain" description="Disease resistance R13L4/SHOC-2-like LRR" evidence="7">
    <location>
        <begin position="550"/>
        <end position="877"/>
    </location>
</feature>
<dbReference type="Pfam" id="PF23559">
    <property type="entry name" value="WHD_DRP"/>
    <property type="match status" value="1"/>
</dbReference>
<dbReference type="Gene3D" id="1.10.8.430">
    <property type="entry name" value="Helical domain of apoptotic protease-activating factors"/>
    <property type="match status" value="1"/>
</dbReference>
<dbReference type="Pfam" id="PF18052">
    <property type="entry name" value="Rx_N"/>
    <property type="match status" value="1"/>
</dbReference>
<evidence type="ECO:0000256" key="2">
    <source>
        <dbReference type="ARBA" id="ARBA00022741"/>
    </source>
</evidence>
<evidence type="ECO:0000259" key="4">
    <source>
        <dbReference type="Pfam" id="PF00931"/>
    </source>
</evidence>
<gene>
    <name evidence="8" type="ORF">PRUPE_8G010700</name>
</gene>
<evidence type="ECO:0000313" key="8">
    <source>
        <dbReference type="EMBL" id="ONH89704.1"/>
    </source>
</evidence>
<organism evidence="8 9">
    <name type="scientific">Prunus persica</name>
    <name type="common">Peach</name>
    <name type="synonym">Amygdalus persica</name>
    <dbReference type="NCBI Taxonomy" id="3760"/>
    <lineage>
        <taxon>Eukaryota</taxon>
        <taxon>Viridiplantae</taxon>
        <taxon>Streptophyta</taxon>
        <taxon>Embryophyta</taxon>
        <taxon>Tracheophyta</taxon>
        <taxon>Spermatophyta</taxon>
        <taxon>Magnoliopsida</taxon>
        <taxon>eudicotyledons</taxon>
        <taxon>Gunneridae</taxon>
        <taxon>Pentapetalae</taxon>
        <taxon>rosids</taxon>
        <taxon>fabids</taxon>
        <taxon>Rosales</taxon>
        <taxon>Rosaceae</taxon>
        <taxon>Amygdaloideae</taxon>
        <taxon>Amygdaleae</taxon>
        <taxon>Prunus</taxon>
    </lineage>
</organism>
<keyword evidence="3" id="KW-0611">Plant defense</keyword>
<feature type="domain" description="NB-ARC" evidence="4">
    <location>
        <begin position="172"/>
        <end position="346"/>
    </location>
</feature>
<dbReference type="Gramene" id="ONH89704">
    <property type="protein sequence ID" value="ONH89704"/>
    <property type="gene ID" value="PRUPE_8G010700"/>
</dbReference>
<evidence type="ECO:0000259" key="6">
    <source>
        <dbReference type="Pfam" id="PF23559"/>
    </source>
</evidence>
<feature type="domain" description="Disease resistance protein winged helix" evidence="6">
    <location>
        <begin position="434"/>
        <end position="505"/>
    </location>
</feature>
<dbReference type="Pfam" id="PF23598">
    <property type="entry name" value="LRR_14"/>
    <property type="match status" value="1"/>
</dbReference>
<dbReference type="PANTHER" id="PTHR23155">
    <property type="entry name" value="DISEASE RESISTANCE PROTEIN RP"/>
    <property type="match status" value="1"/>
</dbReference>
<dbReference type="FunFam" id="1.10.10.10:FF:000322">
    <property type="entry name" value="Probable disease resistance protein At1g63360"/>
    <property type="match status" value="1"/>
</dbReference>
<dbReference type="Gene3D" id="3.80.10.10">
    <property type="entry name" value="Ribonuclease Inhibitor"/>
    <property type="match status" value="1"/>
</dbReference>
<dbReference type="FunFam" id="3.40.50.300:FF:001091">
    <property type="entry name" value="Probable disease resistance protein At1g61300"/>
    <property type="match status" value="1"/>
</dbReference>
<dbReference type="InterPro" id="IPR058922">
    <property type="entry name" value="WHD_DRP"/>
</dbReference>
<evidence type="ECO:0008006" key="10">
    <source>
        <dbReference type="Google" id="ProtNLM"/>
    </source>
</evidence>
<dbReference type="SUPFAM" id="SSF52540">
    <property type="entry name" value="P-loop containing nucleoside triphosphate hydrolases"/>
    <property type="match status" value="1"/>
</dbReference>
<dbReference type="PANTHER" id="PTHR23155:SF1205">
    <property type="entry name" value="DISEASE RESISTANCE PROTEIN RPM1"/>
    <property type="match status" value="1"/>
</dbReference>
<evidence type="ECO:0000313" key="9">
    <source>
        <dbReference type="Proteomes" id="UP000006882"/>
    </source>
</evidence>
<dbReference type="Gene3D" id="3.40.50.300">
    <property type="entry name" value="P-loop containing nucleotide triphosphate hydrolases"/>
    <property type="match status" value="1"/>
</dbReference>
<keyword evidence="2" id="KW-0547">Nucleotide-binding</keyword>
<dbReference type="InterPro" id="IPR038005">
    <property type="entry name" value="RX-like_CC"/>
</dbReference>
<dbReference type="InterPro" id="IPR055414">
    <property type="entry name" value="LRR_R13L4/SHOC2-like"/>
</dbReference>
<dbReference type="InterPro" id="IPR036388">
    <property type="entry name" value="WH-like_DNA-bd_sf"/>
</dbReference>
<feature type="domain" description="Disease resistance N-terminal" evidence="5">
    <location>
        <begin position="6"/>
        <end position="89"/>
    </location>
</feature>
<dbReference type="STRING" id="3760.A0A251MUH8"/>
<dbReference type="InterPro" id="IPR042197">
    <property type="entry name" value="Apaf_helical"/>
</dbReference>
<dbReference type="Pfam" id="PF00931">
    <property type="entry name" value="NB-ARC"/>
    <property type="match status" value="1"/>
</dbReference>
<dbReference type="PRINTS" id="PR00364">
    <property type="entry name" value="DISEASERSIST"/>
</dbReference>
<evidence type="ECO:0000256" key="3">
    <source>
        <dbReference type="ARBA" id="ARBA00022821"/>
    </source>
</evidence>
<dbReference type="InterPro" id="IPR041118">
    <property type="entry name" value="Rx_N"/>
</dbReference>
<dbReference type="GO" id="GO:0043531">
    <property type="term" value="F:ADP binding"/>
    <property type="evidence" value="ECO:0007669"/>
    <property type="project" value="InterPro"/>
</dbReference>
<dbReference type="GO" id="GO:0051707">
    <property type="term" value="P:response to other organism"/>
    <property type="evidence" value="ECO:0007669"/>
    <property type="project" value="UniProtKB-ARBA"/>
</dbReference>
<name>A0A251MUH8_PRUPE</name>
<dbReference type="InterPro" id="IPR044974">
    <property type="entry name" value="Disease_R_plants"/>
</dbReference>
<dbReference type="Gene3D" id="1.20.5.4130">
    <property type="match status" value="1"/>
</dbReference>
<evidence type="ECO:0000256" key="1">
    <source>
        <dbReference type="ARBA" id="ARBA00022737"/>
    </source>
</evidence>
<evidence type="ECO:0000259" key="5">
    <source>
        <dbReference type="Pfam" id="PF18052"/>
    </source>
</evidence>
<dbReference type="EMBL" id="CM007658">
    <property type="protein sequence ID" value="ONH89704.1"/>
    <property type="molecule type" value="Genomic_DNA"/>
</dbReference>
<dbReference type="GO" id="GO:0006952">
    <property type="term" value="P:defense response"/>
    <property type="evidence" value="ECO:0007669"/>
    <property type="project" value="UniProtKB-KW"/>
</dbReference>